<name>G2Y4G9_BOTF4</name>
<evidence type="ECO:0000313" key="2">
    <source>
        <dbReference type="Proteomes" id="UP000008177"/>
    </source>
</evidence>
<organism evidence="1 2">
    <name type="scientific">Botryotinia fuckeliana (strain T4)</name>
    <name type="common">Noble rot fungus</name>
    <name type="synonym">Botrytis cinerea</name>
    <dbReference type="NCBI Taxonomy" id="999810"/>
    <lineage>
        <taxon>Eukaryota</taxon>
        <taxon>Fungi</taxon>
        <taxon>Dikarya</taxon>
        <taxon>Ascomycota</taxon>
        <taxon>Pezizomycotina</taxon>
        <taxon>Leotiomycetes</taxon>
        <taxon>Helotiales</taxon>
        <taxon>Sclerotiniaceae</taxon>
        <taxon>Botrytis</taxon>
    </lineage>
</organism>
<dbReference type="HOGENOM" id="CLU_2333388_0_0_1"/>
<reference evidence="2" key="1">
    <citation type="journal article" date="2011" name="PLoS Genet.">
        <title>Genomic analysis of the necrotrophic fungal pathogens Sclerotinia sclerotiorum and Botrytis cinerea.</title>
        <authorList>
            <person name="Amselem J."/>
            <person name="Cuomo C.A."/>
            <person name="van Kan J.A."/>
            <person name="Viaud M."/>
            <person name="Benito E.P."/>
            <person name="Couloux A."/>
            <person name="Coutinho P.M."/>
            <person name="de Vries R.P."/>
            <person name="Dyer P.S."/>
            <person name="Fillinger S."/>
            <person name="Fournier E."/>
            <person name="Gout L."/>
            <person name="Hahn M."/>
            <person name="Kohn L."/>
            <person name="Lapalu N."/>
            <person name="Plummer K.M."/>
            <person name="Pradier J.M."/>
            <person name="Quevillon E."/>
            <person name="Sharon A."/>
            <person name="Simon A."/>
            <person name="ten Have A."/>
            <person name="Tudzynski B."/>
            <person name="Tudzynski P."/>
            <person name="Wincker P."/>
            <person name="Andrew M."/>
            <person name="Anthouard V."/>
            <person name="Beever R.E."/>
            <person name="Beffa R."/>
            <person name="Benoit I."/>
            <person name="Bouzid O."/>
            <person name="Brault B."/>
            <person name="Chen Z."/>
            <person name="Choquer M."/>
            <person name="Collemare J."/>
            <person name="Cotton P."/>
            <person name="Danchin E.G."/>
            <person name="Da Silva C."/>
            <person name="Gautier A."/>
            <person name="Giraud C."/>
            <person name="Giraud T."/>
            <person name="Gonzalez C."/>
            <person name="Grossetete S."/>
            <person name="Guldener U."/>
            <person name="Henrissat B."/>
            <person name="Howlett B.J."/>
            <person name="Kodira C."/>
            <person name="Kretschmer M."/>
            <person name="Lappartient A."/>
            <person name="Leroch M."/>
            <person name="Levis C."/>
            <person name="Mauceli E."/>
            <person name="Neuveglise C."/>
            <person name="Oeser B."/>
            <person name="Pearson M."/>
            <person name="Poulain J."/>
            <person name="Poussereau N."/>
            <person name="Quesneville H."/>
            <person name="Rascle C."/>
            <person name="Schumacher J."/>
            <person name="Segurens B."/>
            <person name="Sexton A."/>
            <person name="Silva E."/>
            <person name="Sirven C."/>
            <person name="Soanes D.M."/>
            <person name="Talbot N.J."/>
            <person name="Templeton M."/>
            <person name="Yandava C."/>
            <person name="Yarden O."/>
            <person name="Zeng Q."/>
            <person name="Rollins J.A."/>
            <person name="Lebrun M.H."/>
            <person name="Dickman M."/>
        </authorList>
    </citation>
    <scope>NUCLEOTIDE SEQUENCE [LARGE SCALE GENOMIC DNA]</scope>
    <source>
        <strain evidence="2">T4</strain>
    </source>
</reference>
<dbReference type="InParanoid" id="G2Y4G9"/>
<sequence>MTAERIYVNQSCLEKDEREIKTRKLETSTAILKMEQPKFTKLSNRGFDLIDLLLAWNQNPLAGEEIKLGPRGYIIVKRKKGLNSGSPFAPIIFLPTLL</sequence>
<proteinExistence type="predicted"/>
<dbReference type="EMBL" id="FQ790286">
    <property type="protein sequence ID" value="CCD47559.1"/>
    <property type="molecule type" value="Genomic_DNA"/>
</dbReference>
<gene>
    <name evidence="1" type="ORF">BofuT4_uP007180.1</name>
</gene>
<dbReference type="Proteomes" id="UP000008177">
    <property type="component" value="Unplaced contigs"/>
</dbReference>
<accession>G2Y4G9</accession>
<dbReference type="AlphaFoldDB" id="G2Y4G9"/>
<evidence type="ECO:0000313" key="1">
    <source>
        <dbReference type="EMBL" id="CCD47559.1"/>
    </source>
</evidence>
<protein>
    <submittedName>
        <fullName evidence="1">Uncharacterized protein</fullName>
    </submittedName>
</protein>